<sequence>MTFNVSHLFVVASVLLVATVANAQVHTGTLFWFIPELGACGFTNTSRQLVASVSSTFFNTFPGATPNPNNNPICTRKLLITSGAKNVTASIVDLFVEDAPFDVGLSPAGFVTFAPLDDGIVPNVFWSVV</sequence>
<dbReference type="SUPFAM" id="SSF50685">
    <property type="entry name" value="Barwin-like endoglucanases"/>
    <property type="match status" value="1"/>
</dbReference>
<dbReference type="Proteomes" id="UP000076154">
    <property type="component" value="Unassembled WGS sequence"/>
</dbReference>
<comment type="caution">
    <text evidence="2">The sequence shown here is derived from an EMBL/GenBank/DDBJ whole genome shotgun (WGS) entry which is preliminary data.</text>
</comment>
<dbReference type="Gene3D" id="2.40.40.10">
    <property type="entry name" value="RlpA-like domain"/>
    <property type="match status" value="1"/>
</dbReference>
<gene>
    <name evidence="2" type="ORF">Hypma_012246</name>
</gene>
<evidence type="ECO:0000313" key="2">
    <source>
        <dbReference type="EMBL" id="RDB20661.1"/>
    </source>
</evidence>
<dbReference type="AlphaFoldDB" id="A0A369JEU4"/>
<accession>A0A369JEU4</accession>
<evidence type="ECO:0000256" key="1">
    <source>
        <dbReference type="SAM" id="SignalP"/>
    </source>
</evidence>
<keyword evidence="1" id="KW-0732">Signal</keyword>
<evidence type="ECO:0000313" key="3">
    <source>
        <dbReference type="Proteomes" id="UP000076154"/>
    </source>
</evidence>
<keyword evidence="3" id="KW-1185">Reference proteome</keyword>
<feature type="chain" id="PRO_5016729055" evidence="1">
    <location>
        <begin position="24"/>
        <end position="129"/>
    </location>
</feature>
<proteinExistence type="predicted"/>
<organism evidence="2 3">
    <name type="scientific">Hypsizygus marmoreus</name>
    <name type="common">White beech mushroom</name>
    <name type="synonym">Agaricus marmoreus</name>
    <dbReference type="NCBI Taxonomy" id="39966"/>
    <lineage>
        <taxon>Eukaryota</taxon>
        <taxon>Fungi</taxon>
        <taxon>Dikarya</taxon>
        <taxon>Basidiomycota</taxon>
        <taxon>Agaricomycotina</taxon>
        <taxon>Agaricomycetes</taxon>
        <taxon>Agaricomycetidae</taxon>
        <taxon>Agaricales</taxon>
        <taxon>Tricholomatineae</taxon>
        <taxon>Lyophyllaceae</taxon>
        <taxon>Hypsizygus</taxon>
    </lineage>
</organism>
<feature type="signal peptide" evidence="1">
    <location>
        <begin position="1"/>
        <end position="23"/>
    </location>
</feature>
<protein>
    <submittedName>
        <fullName evidence="2">Uncharacterized protein</fullName>
    </submittedName>
</protein>
<dbReference type="OrthoDB" id="406505at2759"/>
<dbReference type="InParanoid" id="A0A369JEU4"/>
<dbReference type="CDD" id="cd22191">
    <property type="entry name" value="DPBB_RlpA_EXP_N-like"/>
    <property type="match status" value="1"/>
</dbReference>
<name>A0A369JEU4_HYPMA</name>
<reference evidence="2" key="1">
    <citation type="submission" date="2018-04" db="EMBL/GenBank/DDBJ databases">
        <title>Whole genome sequencing of Hypsizygus marmoreus.</title>
        <authorList>
            <person name="Choi I.-G."/>
            <person name="Min B."/>
            <person name="Kim J.-G."/>
            <person name="Kim S."/>
            <person name="Oh Y.-L."/>
            <person name="Kong W.-S."/>
            <person name="Park H."/>
            <person name="Jeong J."/>
            <person name="Song E.-S."/>
        </authorList>
    </citation>
    <scope>NUCLEOTIDE SEQUENCE [LARGE SCALE GENOMIC DNA]</scope>
    <source>
        <strain evidence="2">51987-8</strain>
    </source>
</reference>
<dbReference type="InterPro" id="IPR036908">
    <property type="entry name" value="RlpA-like_sf"/>
</dbReference>
<dbReference type="EMBL" id="LUEZ02000058">
    <property type="protein sequence ID" value="RDB20661.1"/>
    <property type="molecule type" value="Genomic_DNA"/>
</dbReference>